<protein>
    <submittedName>
        <fullName evidence="7">Aspartic proteinase</fullName>
    </submittedName>
</protein>
<dbReference type="PROSITE" id="PS00141">
    <property type="entry name" value="ASP_PROTEASE"/>
    <property type="match status" value="2"/>
</dbReference>
<feature type="signal peptide" evidence="5">
    <location>
        <begin position="1"/>
        <end position="21"/>
    </location>
</feature>
<evidence type="ECO:0000256" key="1">
    <source>
        <dbReference type="ARBA" id="ARBA00007447"/>
    </source>
</evidence>
<dbReference type="OrthoDB" id="660550at2759"/>
<keyword evidence="8" id="KW-1185">Reference proteome</keyword>
<reference evidence="7 8" key="1">
    <citation type="journal article" date="2016" name="Mol. Biol. Evol.">
        <title>Comparative Genomics of Early-Diverging Mushroom-Forming Fungi Provides Insights into the Origins of Lignocellulose Decay Capabilities.</title>
        <authorList>
            <person name="Nagy L.G."/>
            <person name="Riley R."/>
            <person name="Tritt A."/>
            <person name="Adam C."/>
            <person name="Daum C."/>
            <person name="Floudas D."/>
            <person name="Sun H."/>
            <person name="Yadav J.S."/>
            <person name="Pangilinan J."/>
            <person name="Larsson K.H."/>
            <person name="Matsuura K."/>
            <person name="Barry K."/>
            <person name="Labutti K."/>
            <person name="Kuo R."/>
            <person name="Ohm R.A."/>
            <person name="Bhattacharya S.S."/>
            <person name="Shirouzu T."/>
            <person name="Yoshinaga Y."/>
            <person name="Martin F.M."/>
            <person name="Grigoriev I.V."/>
            <person name="Hibbett D.S."/>
        </authorList>
    </citation>
    <scope>NUCLEOTIDE SEQUENCE [LARGE SCALE GENOMIC DNA]</scope>
    <source>
        <strain evidence="7 8">CBS 109695</strain>
    </source>
</reference>
<sequence length="416" mass="43752">MFKIAGSAVILSLLFVNPSDARLPTSRVHHAPRDITATKLVLGFAHEVKLLTGNQTLAQLDRERAVSFMSNMTGKSLPSNVNAKNTAVTYTTTVGIGSPPTNYTLLIDSGSSVTWVGAATKYVHTSTAKKTGGHVTVNYGSGSFSGYAYNDTVTVAPGFTVTNMTIASATKTAGFKGVDGILGIGPVFLTLGSDSTQGLLPTITDNLFAQGHIPANEIGIFFKPAQSSGGAGELTWGGVDKTQVTGSVNYVPITPTNPASNYWGIDQSLTYGNTTIFEKASGIVDTGTTLILLATNHFVKYQQSLGVGAVSVDKATGLIKLSAAQYAKLKPLNFKIGQHTYTLSPNAQIFPRSLTESIGGVKGSIYLVVGDMGASSGQGMDFINGYAFLERFYSVYDTANKRVGFAETAYTNANTN</sequence>
<evidence type="ECO:0000313" key="7">
    <source>
        <dbReference type="EMBL" id="KZP19628.1"/>
    </source>
</evidence>
<comment type="similarity">
    <text evidence="1 4">Belongs to the peptidase A1 family.</text>
</comment>
<evidence type="ECO:0000256" key="5">
    <source>
        <dbReference type="SAM" id="SignalP"/>
    </source>
</evidence>
<dbReference type="InterPro" id="IPR033121">
    <property type="entry name" value="PEPTIDASE_A1"/>
</dbReference>
<dbReference type="PANTHER" id="PTHR47966:SF51">
    <property type="entry name" value="BETA-SITE APP-CLEAVING ENZYME, ISOFORM A-RELATED"/>
    <property type="match status" value="1"/>
</dbReference>
<evidence type="ECO:0000256" key="2">
    <source>
        <dbReference type="ARBA" id="ARBA00022750"/>
    </source>
</evidence>
<dbReference type="AlphaFoldDB" id="A0A166IAY7"/>
<gene>
    <name evidence="7" type="ORF">FIBSPDRAFT_743597</name>
</gene>
<feature type="active site" evidence="3">
    <location>
        <position position="108"/>
    </location>
</feature>
<dbReference type="EMBL" id="KV417562">
    <property type="protein sequence ID" value="KZP19628.1"/>
    <property type="molecule type" value="Genomic_DNA"/>
</dbReference>
<keyword evidence="4" id="KW-0645">Protease</keyword>
<dbReference type="GO" id="GO:0004190">
    <property type="term" value="F:aspartic-type endopeptidase activity"/>
    <property type="evidence" value="ECO:0007669"/>
    <property type="project" value="UniProtKB-KW"/>
</dbReference>
<accession>A0A166IAY7</accession>
<proteinExistence type="inferred from homology"/>
<evidence type="ECO:0000313" key="8">
    <source>
        <dbReference type="Proteomes" id="UP000076532"/>
    </source>
</evidence>
<dbReference type="PROSITE" id="PS51767">
    <property type="entry name" value="PEPTIDASE_A1"/>
    <property type="match status" value="1"/>
</dbReference>
<dbReference type="STRING" id="436010.A0A166IAY7"/>
<organism evidence="7 8">
    <name type="scientific">Athelia psychrophila</name>
    <dbReference type="NCBI Taxonomy" id="1759441"/>
    <lineage>
        <taxon>Eukaryota</taxon>
        <taxon>Fungi</taxon>
        <taxon>Dikarya</taxon>
        <taxon>Basidiomycota</taxon>
        <taxon>Agaricomycotina</taxon>
        <taxon>Agaricomycetes</taxon>
        <taxon>Agaricomycetidae</taxon>
        <taxon>Atheliales</taxon>
        <taxon>Atheliaceae</taxon>
        <taxon>Athelia</taxon>
    </lineage>
</organism>
<keyword evidence="5" id="KW-0732">Signal</keyword>
<feature type="chain" id="PRO_5007875142" evidence="5">
    <location>
        <begin position="22"/>
        <end position="416"/>
    </location>
</feature>
<dbReference type="PANTHER" id="PTHR47966">
    <property type="entry name" value="BETA-SITE APP-CLEAVING ENZYME, ISOFORM A-RELATED"/>
    <property type="match status" value="1"/>
</dbReference>
<dbReference type="InterPro" id="IPR001461">
    <property type="entry name" value="Aspartic_peptidase_A1"/>
</dbReference>
<evidence type="ECO:0000256" key="4">
    <source>
        <dbReference type="RuleBase" id="RU000454"/>
    </source>
</evidence>
<evidence type="ECO:0000259" key="6">
    <source>
        <dbReference type="PROSITE" id="PS51767"/>
    </source>
</evidence>
<keyword evidence="4" id="KW-0378">Hydrolase</keyword>
<dbReference type="Gene3D" id="2.40.70.10">
    <property type="entry name" value="Acid Proteases"/>
    <property type="match status" value="2"/>
</dbReference>
<dbReference type="Pfam" id="PF00026">
    <property type="entry name" value="Asp"/>
    <property type="match status" value="1"/>
</dbReference>
<feature type="domain" description="Peptidase A1" evidence="6">
    <location>
        <begin position="90"/>
        <end position="406"/>
    </location>
</feature>
<dbReference type="CDD" id="cd05471">
    <property type="entry name" value="pepsin_like"/>
    <property type="match status" value="1"/>
</dbReference>
<name>A0A166IAY7_9AGAM</name>
<dbReference type="InterPro" id="IPR034164">
    <property type="entry name" value="Pepsin-like_dom"/>
</dbReference>
<keyword evidence="2 4" id="KW-0064">Aspartyl protease</keyword>
<dbReference type="SUPFAM" id="SSF50630">
    <property type="entry name" value="Acid proteases"/>
    <property type="match status" value="1"/>
</dbReference>
<dbReference type="GO" id="GO:0006508">
    <property type="term" value="P:proteolysis"/>
    <property type="evidence" value="ECO:0007669"/>
    <property type="project" value="UniProtKB-KW"/>
</dbReference>
<dbReference type="InterPro" id="IPR021109">
    <property type="entry name" value="Peptidase_aspartic_dom_sf"/>
</dbReference>
<dbReference type="PRINTS" id="PR00792">
    <property type="entry name" value="PEPSIN"/>
</dbReference>
<feature type="active site" evidence="3">
    <location>
        <position position="285"/>
    </location>
</feature>
<dbReference type="InterPro" id="IPR001969">
    <property type="entry name" value="Aspartic_peptidase_AS"/>
</dbReference>
<dbReference type="Proteomes" id="UP000076532">
    <property type="component" value="Unassembled WGS sequence"/>
</dbReference>
<evidence type="ECO:0000256" key="3">
    <source>
        <dbReference type="PIRSR" id="PIRSR601461-1"/>
    </source>
</evidence>